<dbReference type="Pfam" id="PF17762">
    <property type="entry name" value="HTH_ParB"/>
    <property type="match status" value="1"/>
</dbReference>
<evidence type="ECO:0000313" key="5">
    <source>
        <dbReference type="EMBL" id="BFG70201.1"/>
    </source>
</evidence>
<dbReference type="GO" id="GO:0045881">
    <property type="term" value="P:positive regulation of sporulation resulting in formation of a cellular spore"/>
    <property type="evidence" value="ECO:0007669"/>
    <property type="project" value="TreeGrafter"/>
</dbReference>
<dbReference type="GO" id="GO:0003677">
    <property type="term" value="F:DNA binding"/>
    <property type="evidence" value="ECO:0007669"/>
    <property type="project" value="UniProtKB-KW"/>
</dbReference>
<accession>A0AAT9GHZ4</accession>
<reference evidence="5" key="1">
    <citation type="submission" date="2024-02" db="EMBL/GenBank/DDBJ databases">
        <title>Sediminibacterium planktonica sp. nov. and Sediminibacterium longus sp. nov., isolated from surface lake and river water.</title>
        <authorList>
            <person name="Watanabe K."/>
            <person name="Takemine S."/>
            <person name="Ishii Y."/>
            <person name="Ogata Y."/>
            <person name="Shindo C."/>
            <person name="Suda W."/>
        </authorList>
    </citation>
    <scope>NUCLEOTIDE SEQUENCE</scope>
    <source>
        <strain evidence="5">KACHI17</strain>
    </source>
</reference>
<dbReference type="InterPro" id="IPR036086">
    <property type="entry name" value="ParB/Sulfiredoxin_sf"/>
</dbReference>
<dbReference type="AlphaFoldDB" id="A0AAT9GHZ4"/>
<dbReference type="EMBL" id="AP029612">
    <property type="protein sequence ID" value="BFG70201.1"/>
    <property type="molecule type" value="Genomic_DNA"/>
</dbReference>
<proteinExistence type="inferred from homology"/>
<comment type="similarity">
    <text evidence="1">Belongs to the ParB family.</text>
</comment>
<dbReference type="PANTHER" id="PTHR33375">
    <property type="entry name" value="CHROMOSOME-PARTITIONING PROTEIN PARB-RELATED"/>
    <property type="match status" value="1"/>
</dbReference>
<organism evidence="5">
    <name type="scientific">Sediminibacterium sp. KACHI17</name>
    <dbReference type="NCBI Taxonomy" id="1751071"/>
    <lineage>
        <taxon>Bacteria</taxon>
        <taxon>Pseudomonadati</taxon>
        <taxon>Bacteroidota</taxon>
        <taxon>Chitinophagia</taxon>
        <taxon>Chitinophagales</taxon>
        <taxon>Chitinophagaceae</taxon>
        <taxon>Sediminibacterium</taxon>
    </lineage>
</organism>
<dbReference type="CDD" id="cd16393">
    <property type="entry name" value="SPO0J_N"/>
    <property type="match status" value="1"/>
</dbReference>
<dbReference type="InterPro" id="IPR041468">
    <property type="entry name" value="HTH_ParB/Spo0J"/>
</dbReference>
<dbReference type="SMART" id="SM00470">
    <property type="entry name" value="ParB"/>
    <property type="match status" value="1"/>
</dbReference>
<dbReference type="NCBIfam" id="TIGR00180">
    <property type="entry name" value="parB_part"/>
    <property type="match status" value="1"/>
</dbReference>
<dbReference type="GO" id="GO:0005694">
    <property type="term" value="C:chromosome"/>
    <property type="evidence" value="ECO:0007669"/>
    <property type="project" value="TreeGrafter"/>
</dbReference>
<keyword evidence="3" id="KW-0238">DNA-binding</keyword>
<keyword evidence="2" id="KW-0159">Chromosome partition</keyword>
<feature type="domain" description="ParB-like N-terminal" evidence="4">
    <location>
        <begin position="54"/>
        <end position="144"/>
    </location>
</feature>
<gene>
    <name evidence="5" type="ORF">KACHI17_10820</name>
</gene>
<dbReference type="GO" id="GO:0007059">
    <property type="term" value="P:chromosome segregation"/>
    <property type="evidence" value="ECO:0007669"/>
    <property type="project" value="UniProtKB-KW"/>
</dbReference>
<evidence type="ECO:0000259" key="4">
    <source>
        <dbReference type="SMART" id="SM00470"/>
    </source>
</evidence>
<dbReference type="SUPFAM" id="SSF110849">
    <property type="entry name" value="ParB/Sulfiredoxin"/>
    <property type="match status" value="1"/>
</dbReference>
<dbReference type="Pfam" id="PF23552">
    <property type="entry name" value="ParB_C"/>
    <property type="match status" value="1"/>
</dbReference>
<protein>
    <submittedName>
        <fullName evidence="5">ParB/RepB/Spo0J family partition protein</fullName>
    </submittedName>
</protein>
<dbReference type="Pfam" id="PF02195">
    <property type="entry name" value="ParB_N"/>
    <property type="match status" value="1"/>
</dbReference>
<evidence type="ECO:0000256" key="1">
    <source>
        <dbReference type="ARBA" id="ARBA00006295"/>
    </source>
</evidence>
<sequence>MDEGLKINTMTNPKQNKELIGKGLRSLLQNIDADLKTTSGALKTDVVEQVTTINRIPLSDIQINPKQPRRDFDEQALNELAESLKIHDIIQPLTVSKLANNKYQLIAGERRFRAAKIAGLKDVPVYIRQANDQQLLELALLENLQRENLNAVEIALSYKRMMDELSYTQEQVAERMGKERSTVTNYIRLLKLPPDIQLAVRSGQLSMGHARALINIDTIDKQLFVYKEIQQKGLSVRQTEELVRKMYQAEKVDTVKTSAKTDLPPAYKKIEDNLASHFATKVKMVHNKKGYGSITIEYFSLEELNKILEAMNVTVS</sequence>
<name>A0AAT9GHZ4_9BACT</name>
<evidence type="ECO:0000256" key="2">
    <source>
        <dbReference type="ARBA" id="ARBA00022829"/>
    </source>
</evidence>
<dbReference type="InterPro" id="IPR057240">
    <property type="entry name" value="ParB_dimer_C"/>
</dbReference>
<dbReference type="FunFam" id="1.10.10.2830:FF:000001">
    <property type="entry name" value="Chromosome partitioning protein ParB"/>
    <property type="match status" value="1"/>
</dbReference>
<dbReference type="FunFam" id="3.90.1530.30:FF:000001">
    <property type="entry name" value="Chromosome partitioning protein ParB"/>
    <property type="match status" value="1"/>
</dbReference>
<dbReference type="Gene3D" id="3.90.1530.30">
    <property type="match status" value="1"/>
</dbReference>
<dbReference type="InterPro" id="IPR004437">
    <property type="entry name" value="ParB/RepB/Spo0J"/>
</dbReference>
<dbReference type="Gene3D" id="1.10.10.2830">
    <property type="match status" value="1"/>
</dbReference>
<dbReference type="SUPFAM" id="SSF109709">
    <property type="entry name" value="KorB DNA-binding domain-like"/>
    <property type="match status" value="1"/>
</dbReference>
<dbReference type="InterPro" id="IPR003115">
    <property type="entry name" value="ParB_N"/>
</dbReference>
<dbReference type="PANTHER" id="PTHR33375:SF1">
    <property type="entry name" value="CHROMOSOME-PARTITIONING PROTEIN PARB-RELATED"/>
    <property type="match status" value="1"/>
</dbReference>
<evidence type="ECO:0000256" key="3">
    <source>
        <dbReference type="ARBA" id="ARBA00023125"/>
    </source>
</evidence>
<dbReference type="InterPro" id="IPR050336">
    <property type="entry name" value="Chromosome_partition/occlusion"/>
</dbReference>